<dbReference type="EMBL" id="CP118157">
    <property type="protein sequence ID" value="WOF23949.1"/>
    <property type="molecule type" value="Genomic_DNA"/>
</dbReference>
<evidence type="ECO:0000313" key="5">
    <source>
        <dbReference type="Proteomes" id="UP001305498"/>
    </source>
</evidence>
<protein>
    <submittedName>
        <fullName evidence="4">GNAT family N-acetyltransferase</fullName>
    </submittedName>
</protein>
<evidence type="ECO:0000313" key="4">
    <source>
        <dbReference type="EMBL" id="WOF23949.1"/>
    </source>
</evidence>
<dbReference type="Proteomes" id="UP001305498">
    <property type="component" value="Chromosome"/>
</dbReference>
<evidence type="ECO:0000256" key="2">
    <source>
        <dbReference type="ARBA" id="ARBA00023315"/>
    </source>
</evidence>
<dbReference type="SUPFAM" id="SSF55729">
    <property type="entry name" value="Acyl-CoA N-acyltransferases (Nat)"/>
    <property type="match status" value="1"/>
</dbReference>
<sequence length="191" mass="20219">MTSAGAIRLLPTAGAADGDLVHDVAALANDVYAAAEEGMWQPGTPRTDRDEIAAAIGAGEILAAYARERLVGVVRTAVADGTGWLGMLAVRSDVRGGGIGRRLVDAAEDLARDAAATVMQIEVLTPLDGSNRSKGELDRWYRRLGYEHVRDDDLAAHHAALGALLAIPCLLRVYRKPLLPPRTPTPADPPQ</sequence>
<name>A0AA97FKW0_9MICO</name>
<dbReference type="GO" id="GO:0016747">
    <property type="term" value="F:acyltransferase activity, transferring groups other than amino-acyl groups"/>
    <property type="evidence" value="ECO:0007669"/>
    <property type="project" value="InterPro"/>
</dbReference>
<dbReference type="KEGG" id="mbet:N8K70_04515"/>
<dbReference type="InterPro" id="IPR016181">
    <property type="entry name" value="Acyl_CoA_acyltransferase"/>
</dbReference>
<dbReference type="InterPro" id="IPR050680">
    <property type="entry name" value="YpeA/RimI_acetyltransf"/>
</dbReference>
<evidence type="ECO:0000259" key="3">
    <source>
        <dbReference type="PROSITE" id="PS51186"/>
    </source>
</evidence>
<keyword evidence="2" id="KW-0012">Acyltransferase</keyword>
<feature type="domain" description="N-acetyltransferase" evidence="3">
    <location>
        <begin position="5"/>
        <end position="168"/>
    </location>
</feature>
<proteinExistence type="predicted"/>
<dbReference type="Gene3D" id="3.40.630.30">
    <property type="match status" value="1"/>
</dbReference>
<dbReference type="InterPro" id="IPR000182">
    <property type="entry name" value="GNAT_dom"/>
</dbReference>
<dbReference type="CDD" id="cd04301">
    <property type="entry name" value="NAT_SF"/>
    <property type="match status" value="1"/>
</dbReference>
<dbReference type="AlphaFoldDB" id="A0AA97FKW0"/>
<keyword evidence="5" id="KW-1185">Reference proteome</keyword>
<reference evidence="4 5" key="1">
    <citation type="submission" date="2023-02" db="EMBL/GenBank/DDBJ databases">
        <title>Microbacterium betulae sp. nov., isolated from birch wood.</title>
        <authorList>
            <person name="Pasciak M."/>
            <person name="Pawlik K.J."/>
            <person name="Martynowski D."/>
            <person name="Laczmanski L."/>
            <person name="Ciekot J."/>
            <person name="Szponar B."/>
            <person name="Wojcik-Fatla A."/>
            <person name="Mackiewicz B."/>
            <person name="Farian E."/>
            <person name="Cholewa G."/>
            <person name="Cholewa A."/>
            <person name="Dutkiewicz J."/>
        </authorList>
    </citation>
    <scope>NUCLEOTIDE SEQUENCE [LARGE SCALE GENOMIC DNA]</scope>
    <source>
        <strain evidence="4 5">AB</strain>
    </source>
</reference>
<gene>
    <name evidence="4" type="ORF">N8K70_04515</name>
</gene>
<evidence type="ECO:0000256" key="1">
    <source>
        <dbReference type="ARBA" id="ARBA00022679"/>
    </source>
</evidence>
<dbReference type="Pfam" id="PF13508">
    <property type="entry name" value="Acetyltransf_7"/>
    <property type="match status" value="1"/>
</dbReference>
<dbReference type="PANTHER" id="PTHR43420:SF12">
    <property type="entry name" value="N-ACETYLTRANSFERASE DOMAIN-CONTAINING PROTEIN"/>
    <property type="match status" value="1"/>
</dbReference>
<accession>A0AA97FKW0</accession>
<keyword evidence="1" id="KW-0808">Transferase</keyword>
<organism evidence="4 5">
    <name type="scientific">Microbacterium betulae</name>
    <dbReference type="NCBI Taxonomy" id="2981139"/>
    <lineage>
        <taxon>Bacteria</taxon>
        <taxon>Bacillati</taxon>
        <taxon>Actinomycetota</taxon>
        <taxon>Actinomycetes</taxon>
        <taxon>Micrococcales</taxon>
        <taxon>Microbacteriaceae</taxon>
        <taxon>Microbacterium</taxon>
    </lineage>
</organism>
<dbReference type="RefSeq" id="WP_317140421.1">
    <property type="nucleotide sequence ID" value="NZ_CP118157.1"/>
</dbReference>
<dbReference type="PROSITE" id="PS51186">
    <property type="entry name" value="GNAT"/>
    <property type="match status" value="1"/>
</dbReference>
<dbReference type="PANTHER" id="PTHR43420">
    <property type="entry name" value="ACETYLTRANSFERASE"/>
    <property type="match status" value="1"/>
</dbReference>